<feature type="domain" description="RNase H type-1" evidence="1">
    <location>
        <begin position="71"/>
        <end position="193"/>
    </location>
</feature>
<evidence type="ECO:0000313" key="2">
    <source>
        <dbReference type="EMBL" id="KAK8569266.1"/>
    </source>
</evidence>
<dbReference type="EMBL" id="JBBPBM010000009">
    <property type="protein sequence ID" value="KAK8569266.1"/>
    <property type="molecule type" value="Genomic_DNA"/>
</dbReference>
<evidence type="ECO:0000259" key="1">
    <source>
        <dbReference type="Pfam" id="PF13456"/>
    </source>
</evidence>
<dbReference type="PANTHER" id="PTHR47074">
    <property type="entry name" value="BNAC02G40300D PROTEIN"/>
    <property type="match status" value="1"/>
</dbReference>
<organism evidence="2 3">
    <name type="scientific">Hibiscus sabdariffa</name>
    <name type="common">roselle</name>
    <dbReference type="NCBI Taxonomy" id="183260"/>
    <lineage>
        <taxon>Eukaryota</taxon>
        <taxon>Viridiplantae</taxon>
        <taxon>Streptophyta</taxon>
        <taxon>Embryophyta</taxon>
        <taxon>Tracheophyta</taxon>
        <taxon>Spermatophyta</taxon>
        <taxon>Magnoliopsida</taxon>
        <taxon>eudicotyledons</taxon>
        <taxon>Gunneridae</taxon>
        <taxon>Pentapetalae</taxon>
        <taxon>rosids</taxon>
        <taxon>malvids</taxon>
        <taxon>Malvales</taxon>
        <taxon>Malvaceae</taxon>
        <taxon>Malvoideae</taxon>
        <taxon>Hibiscus</taxon>
    </lineage>
</organism>
<dbReference type="Proteomes" id="UP001472677">
    <property type="component" value="Unassembled WGS sequence"/>
</dbReference>
<proteinExistence type="predicted"/>
<dbReference type="PANTHER" id="PTHR47074:SF11">
    <property type="entry name" value="REVERSE TRANSCRIPTASE-LIKE PROTEIN"/>
    <property type="match status" value="1"/>
</dbReference>
<comment type="caution">
    <text evidence="2">The sequence shown here is derived from an EMBL/GenBank/DDBJ whole genome shotgun (WGS) entry which is preliminary data.</text>
</comment>
<accession>A0ABR2F2S5</accession>
<dbReference type="Gene3D" id="3.30.420.10">
    <property type="entry name" value="Ribonuclease H-like superfamily/Ribonuclease H"/>
    <property type="match status" value="1"/>
</dbReference>
<evidence type="ECO:0000313" key="3">
    <source>
        <dbReference type="Proteomes" id="UP001472677"/>
    </source>
</evidence>
<dbReference type="InterPro" id="IPR002156">
    <property type="entry name" value="RNaseH_domain"/>
</dbReference>
<keyword evidence="3" id="KW-1185">Reference proteome</keyword>
<name>A0ABR2F2S5_9ROSI</name>
<dbReference type="InterPro" id="IPR036397">
    <property type="entry name" value="RNaseH_sf"/>
</dbReference>
<protein>
    <recommendedName>
        <fullName evidence="1">RNase H type-1 domain-containing protein</fullName>
    </recommendedName>
</protein>
<dbReference type="SUPFAM" id="SSF53098">
    <property type="entry name" value="Ribonuclease H-like"/>
    <property type="match status" value="1"/>
</dbReference>
<dbReference type="InterPro" id="IPR012337">
    <property type="entry name" value="RNaseH-like_sf"/>
</dbReference>
<dbReference type="Pfam" id="PF13456">
    <property type="entry name" value="RVT_3"/>
    <property type="match status" value="1"/>
</dbReference>
<gene>
    <name evidence="2" type="ORF">V6N12_007796</name>
</gene>
<sequence>MSSLPLRKGLPAYRSNPLHFFLRFFGTYGTSGLLRDYIEATSTNSTSRPIDEPTLARTRWKPPQVYYFKINTDGAFDPISKVAVVGVVVCDACSTVLGGLARPLADCTDAASAEAQAAIAEILFGCDHGWSKMVIETDSAIVAHKINRHCNDLYILSPFIECSQLLLVDADDFSVCFIPREMNSIAYSIASRALHLMSSISFDLDYLVYLRIVVTNEIPSHHN</sequence>
<dbReference type="InterPro" id="IPR052929">
    <property type="entry name" value="RNase_H-like_EbsB-rel"/>
</dbReference>
<reference evidence="2 3" key="1">
    <citation type="journal article" date="2024" name="G3 (Bethesda)">
        <title>Genome assembly of Hibiscus sabdariffa L. provides insights into metabolisms of medicinal natural products.</title>
        <authorList>
            <person name="Kim T."/>
        </authorList>
    </citation>
    <scope>NUCLEOTIDE SEQUENCE [LARGE SCALE GENOMIC DNA]</scope>
    <source>
        <strain evidence="2">TK-2024</strain>
        <tissue evidence="2">Old leaves</tissue>
    </source>
</reference>